<dbReference type="PANTHER" id="PTHR46825">
    <property type="entry name" value="D-ALANYL-D-ALANINE-CARBOXYPEPTIDASE/ENDOPEPTIDASE AMPH"/>
    <property type="match status" value="1"/>
</dbReference>
<dbReference type="InterPro" id="IPR050491">
    <property type="entry name" value="AmpC-like"/>
</dbReference>
<feature type="domain" description="Beta-lactamase-related" evidence="3">
    <location>
        <begin position="16"/>
        <end position="334"/>
    </location>
</feature>
<dbReference type="PANTHER" id="PTHR46825:SF9">
    <property type="entry name" value="BETA-LACTAMASE-RELATED DOMAIN-CONTAINING PROTEIN"/>
    <property type="match status" value="1"/>
</dbReference>
<dbReference type="InterPro" id="IPR012338">
    <property type="entry name" value="Beta-lactam/transpept-like"/>
</dbReference>
<comment type="caution">
    <text evidence="4">The sequence shown here is derived from an EMBL/GenBank/DDBJ whole genome shotgun (WGS) entry which is preliminary data.</text>
</comment>
<name>A0A364KUX4_TALAM</name>
<organism evidence="4 5">
    <name type="scientific">Talaromyces amestolkiae</name>
    <dbReference type="NCBI Taxonomy" id="1196081"/>
    <lineage>
        <taxon>Eukaryota</taxon>
        <taxon>Fungi</taxon>
        <taxon>Dikarya</taxon>
        <taxon>Ascomycota</taxon>
        <taxon>Pezizomycotina</taxon>
        <taxon>Eurotiomycetes</taxon>
        <taxon>Eurotiomycetidae</taxon>
        <taxon>Eurotiales</taxon>
        <taxon>Trichocomaceae</taxon>
        <taxon>Talaromyces</taxon>
        <taxon>Talaromyces sect. Talaromyces</taxon>
    </lineage>
</organism>
<dbReference type="SUPFAM" id="SSF56601">
    <property type="entry name" value="beta-lactamase/transpeptidase-like"/>
    <property type="match status" value="1"/>
</dbReference>
<sequence length="362" mass="39367">MSPPKQNRQELVKQLEELLQQCVDSGGPGASAAIASSGEIVWESAKGQSDIVGSHPLDVRHHFGIGSITKVFVAVVILQLVEESKLALSSTVQQILDPEVFSGIENAGPASIERLLSHHAGIDSWEDEPSWIVRGRGRDIRNDHIWGKTETLDYIRRPRVTAPEPGQGYYSNTNYTLLGLIIEKVTGQPAEKEIRRRILEPLDMDQTYFEGFEEAKHPKHLPYRYHWATDQFRETAGVAPSFPYPASPAQSQAVAHEPASVSAPDPPAAYSTTTNIQTPAPDPRLVGAHAAATKSRVQHNPDLDTPCPPLLVGSDGWYGIAVAVTVTVAIAVAVSVGEVVVAILPPVLLFFVCEMVEAWVSE</sequence>
<feature type="compositionally biased region" description="Low complexity" evidence="2">
    <location>
        <begin position="258"/>
        <end position="270"/>
    </location>
</feature>
<dbReference type="AlphaFoldDB" id="A0A364KUX4"/>
<dbReference type="Proteomes" id="UP000249363">
    <property type="component" value="Unassembled WGS sequence"/>
</dbReference>
<accession>A0A364KUX4</accession>
<dbReference type="RefSeq" id="XP_040731864.1">
    <property type="nucleotide sequence ID" value="XM_040875608.1"/>
</dbReference>
<dbReference type="OrthoDB" id="5946976at2759"/>
<proteinExistence type="inferred from homology"/>
<evidence type="ECO:0000256" key="1">
    <source>
        <dbReference type="ARBA" id="ARBA00038215"/>
    </source>
</evidence>
<dbReference type="STRING" id="1196081.A0A364KUX4"/>
<dbReference type="EMBL" id="MIKG01000005">
    <property type="protein sequence ID" value="RAO67348.1"/>
    <property type="molecule type" value="Genomic_DNA"/>
</dbReference>
<dbReference type="GeneID" id="63792576"/>
<keyword evidence="5" id="KW-1185">Reference proteome</keyword>
<protein>
    <recommendedName>
        <fullName evidence="3">Beta-lactamase-related domain-containing protein</fullName>
    </recommendedName>
</protein>
<gene>
    <name evidence="4" type="ORF">BHQ10_003360</name>
</gene>
<evidence type="ECO:0000259" key="3">
    <source>
        <dbReference type="Pfam" id="PF00144"/>
    </source>
</evidence>
<reference evidence="4 5" key="1">
    <citation type="journal article" date="2017" name="Biotechnol. Biofuels">
        <title>Differential beta-glucosidase expression as a function of carbon source availability in Talaromyces amestolkiae: a genomic and proteomic approach.</title>
        <authorList>
            <person name="de Eugenio L.I."/>
            <person name="Mendez-Liter J.A."/>
            <person name="Nieto-Dominguez M."/>
            <person name="Alonso L."/>
            <person name="Gil-Munoz J."/>
            <person name="Barriuso J."/>
            <person name="Prieto A."/>
            <person name="Martinez M.J."/>
        </authorList>
    </citation>
    <scope>NUCLEOTIDE SEQUENCE [LARGE SCALE GENOMIC DNA]</scope>
    <source>
        <strain evidence="4 5">CIB</strain>
    </source>
</reference>
<evidence type="ECO:0000256" key="2">
    <source>
        <dbReference type="SAM" id="MobiDB-lite"/>
    </source>
</evidence>
<evidence type="ECO:0000313" key="5">
    <source>
        <dbReference type="Proteomes" id="UP000249363"/>
    </source>
</evidence>
<comment type="similarity">
    <text evidence="1">Belongs to the peptidase S12 family.</text>
</comment>
<dbReference type="InterPro" id="IPR001466">
    <property type="entry name" value="Beta-lactam-related"/>
</dbReference>
<dbReference type="Gene3D" id="3.40.710.10">
    <property type="entry name" value="DD-peptidase/beta-lactamase superfamily"/>
    <property type="match status" value="1"/>
</dbReference>
<feature type="region of interest" description="Disordered" evidence="2">
    <location>
        <begin position="248"/>
        <end position="270"/>
    </location>
</feature>
<evidence type="ECO:0000313" key="4">
    <source>
        <dbReference type="EMBL" id="RAO67348.1"/>
    </source>
</evidence>
<dbReference type="Pfam" id="PF00144">
    <property type="entry name" value="Beta-lactamase"/>
    <property type="match status" value="1"/>
</dbReference>